<name>A0A2S6H4W5_9GAMM</name>
<dbReference type="SMART" id="SM00471">
    <property type="entry name" value="HDc"/>
    <property type="match status" value="1"/>
</dbReference>
<dbReference type="InterPro" id="IPR003607">
    <property type="entry name" value="HD/PDEase_dom"/>
</dbReference>
<proteinExistence type="predicted"/>
<evidence type="ECO:0000313" key="3">
    <source>
        <dbReference type="EMBL" id="PPK72522.1"/>
    </source>
</evidence>
<dbReference type="CDD" id="cd00077">
    <property type="entry name" value="HDc"/>
    <property type="match status" value="1"/>
</dbReference>
<dbReference type="RefSeq" id="WP_104430369.1">
    <property type="nucleotide sequence ID" value="NZ_PTIZ01000017.1"/>
</dbReference>
<evidence type="ECO:0000313" key="4">
    <source>
        <dbReference type="Proteomes" id="UP000240010"/>
    </source>
</evidence>
<keyword evidence="3" id="KW-0378">Hydrolase</keyword>
<accession>A0A2S6H4W5</accession>
<dbReference type="EMBL" id="PTIZ01000017">
    <property type="protein sequence ID" value="PPK72522.1"/>
    <property type="molecule type" value="Genomic_DNA"/>
</dbReference>
<sequence length="338" mass="37978">MISDFTTKQSLQSLSQGQPYQTQTAPCPITPSQIRFVGQVESLMTRHAAEGDFHFVLLALSDGLMFRGKWRAASDELLPRLGDVIHIETEPNGFDLMVNNLPSVNTANQLAGKACCLIKNWQVIPAPYPLEMLDQLYCITEQPETLDRLWGIIQRIPVPILRSWLSDLFANTQLSLPFAQVPASHNHHHSHAGGLLLHSVECAEWVEQVATRTLNPKEAALSVIAALLHDFGKIETMNEKGFSQFVSHEVLSLTLLEPSLITLQAQWPQGAYALRQMLSWSTFSEKFPKFPGALLVKMADQYSTSLSARNKAFHALPEHYYWARLKTSNSVQMFNRIN</sequence>
<comment type="caution">
    <text evidence="3">The sequence shown here is derived from an EMBL/GenBank/DDBJ whole genome shotgun (WGS) entry which is preliminary data.</text>
</comment>
<keyword evidence="3" id="KW-0547">Nucleotide-binding</keyword>
<reference evidence="3 4" key="1">
    <citation type="submission" date="2018-02" db="EMBL/GenBank/DDBJ databases">
        <title>Subsurface microbial communities from deep shales in Ohio and West Virginia, USA.</title>
        <authorList>
            <person name="Wrighton K."/>
        </authorList>
    </citation>
    <scope>NUCLEOTIDE SEQUENCE [LARGE SCALE GENOMIC DNA]</scope>
    <source>
        <strain evidence="3 4">OWC-DMM</strain>
    </source>
</reference>
<dbReference type="GO" id="GO:0004386">
    <property type="term" value="F:helicase activity"/>
    <property type="evidence" value="ECO:0007669"/>
    <property type="project" value="UniProtKB-KW"/>
</dbReference>
<keyword evidence="3" id="KW-0067">ATP-binding</keyword>
<dbReference type="Gene3D" id="1.10.3210.40">
    <property type="match status" value="1"/>
</dbReference>
<dbReference type="AlphaFoldDB" id="A0A2S6H4W5"/>
<dbReference type="SUPFAM" id="SSF109604">
    <property type="entry name" value="HD-domain/PDEase-like"/>
    <property type="match status" value="1"/>
</dbReference>
<evidence type="ECO:0000256" key="1">
    <source>
        <dbReference type="SAM" id="MobiDB-lite"/>
    </source>
</evidence>
<dbReference type="Pfam" id="PF01966">
    <property type="entry name" value="HD"/>
    <property type="match status" value="1"/>
</dbReference>
<keyword evidence="3" id="KW-0347">Helicase</keyword>
<evidence type="ECO:0000259" key="2">
    <source>
        <dbReference type="SMART" id="SM00471"/>
    </source>
</evidence>
<organism evidence="3 4">
    <name type="scientific">Methylobacter tundripaludum</name>
    <dbReference type="NCBI Taxonomy" id="173365"/>
    <lineage>
        <taxon>Bacteria</taxon>
        <taxon>Pseudomonadati</taxon>
        <taxon>Pseudomonadota</taxon>
        <taxon>Gammaproteobacteria</taxon>
        <taxon>Methylococcales</taxon>
        <taxon>Methylococcaceae</taxon>
        <taxon>Methylobacter</taxon>
    </lineage>
</organism>
<dbReference type="Proteomes" id="UP000240010">
    <property type="component" value="Unassembled WGS sequence"/>
</dbReference>
<protein>
    <submittedName>
        <fullName evidence="3">Putative helicase</fullName>
    </submittedName>
</protein>
<feature type="region of interest" description="Disordered" evidence="1">
    <location>
        <begin position="1"/>
        <end position="24"/>
    </location>
</feature>
<feature type="domain" description="HD/PDEase" evidence="2">
    <location>
        <begin position="191"/>
        <end position="314"/>
    </location>
</feature>
<dbReference type="InterPro" id="IPR006674">
    <property type="entry name" value="HD_domain"/>
</dbReference>
<gene>
    <name evidence="3" type="ORF">B0F87_1174</name>
</gene>